<keyword evidence="2" id="KW-0732">Signal</keyword>
<protein>
    <recommendedName>
        <fullName evidence="5">YtkA-like domain-containing protein</fullName>
    </recommendedName>
</protein>
<gene>
    <name evidence="3" type="ORF">GCM10007964_62950</name>
</gene>
<feature type="chain" id="PRO_5037112208" description="YtkA-like domain-containing protein" evidence="2">
    <location>
        <begin position="28"/>
        <end position="189"/>
    </location>
</feature>
<keyword evidence="1" id="KW-0812">Transmembrane</keyword>
<dbReference type="RefSeq" id="WP_189166693.1">
    <property type="nucleotide sequence ID" value="NZ_BMNT01000043.1"/>
</dbReference>
<keyword evidence="1" id="KW-0472">Membrane</keyword>
<evidence type="ECO:0008006" key="5">
    <source>
        <dbReference type="Google" id="ProtNLM"/>
    </source>
</evidence>
<evidence type="ECO:0000256" key="1">
    <source>
        <dbReference type="SAM" id="Phobius"/>
    </source>
</evidence>
<dbReference type="AlphaFoldDB" id="A0A917RKI5"/>
<reference evidence="3" key="1">
    <citation type="journal article" date="2014" name="Int. J. Syst. Evol. Microbiol.">
        <title>Complete genome sequence of Corynebacterium casei LMG S-19264T (=DSM 44701T), isolated from a smear-ripened cheese.</title>
        <authorList>
            <consortium name="US DOE Joint Genome Institute (JGI-PGF)"/>
            <person name="Walter F."/>
            <person name="Albersmeier A."/>
            <person name="Kalinowski J."/>
            <person name="Ruckert C."/>
        </authorList>
    </citation>
    <scope>NUCLEOTIDE SEQUENCE</scope>
    <source>
        <strain evidence="3">JCM 13064</strain>
    </source>
</reference>
<name>A0A917RKI5_9ACTN</name>
<feature type="signal peptide" evidence="2">
    <location>
        <begin position="1"/>
        <end position="27"/>
    </location>
</feature>
<proteinExistence type="predicted"/>
<dbReference type="Proteomes" id="UP000645217">
    <property type="component" value="Unassembled WGS sequence"/>
</dbReference>
<organism evidence="3 4">
    <name type="scientific">Sphaerisporangium melleum</name>
    <dbReference type="NCBI Taxonomy" id="321316"/>
    <lineage>
        <taxon>Bacteria</taxon>
        <taxon>Bacillati</taxon>
        <taxon>Actinomycetota</taxon>
        <taxon>Actinomycetes</taxon>
        <taxon>Streptosporangiales</taxon>
        <taxon>Streptosporangiaceae</taxon>
        <taxon>Sphaerisporangium</taxon>
    </lineage>
</organism>
<dbReference type="EMBL" id="BMNT01000043">
    <property type="protein sequence ID" value="GGL12292.1"/>
    <property type="molecule type" value="Genomic_DNA"/>
</dbReference>
<keyword evidence="1" id="KW-1133">Transmembrane helix</keyword>
<evidence type="ECO:0000313" key="3">
    <source>
        <dbReference type="EMBL" id="GGL12292.1"/>
    </source>
</evidence>
<evidence type="ECO:0000256" key="2">
    <source>
        <dbReference type="SAM" id="SignalP"/>
    </source>
</evidence>
<keyword evidence="4" id="KW-1185">Reference proteome</keyword>
<evidence type="ECO:0000313" key="4">
    <source>
        <dbReference type="Proteomes" id="UP000645217"/>
    </source>
</evidence>
<sequence>MNKTLGYVMTVLLAGLVLLLGAPAASAHEGAIKLQVTGDGAQNVNVLVTYKKDGHPVTASVAATLTATSADGRTFGPVTLKSAPEGQNLYHLAEPLPSGEWEVTVNATAPAKAHKTVKVTAQDPAALAQQAATAPAPLNNAAPRGLNNAAAGSETGGDSPIGTLLIIGLITLAAAIGVVAWMRLTRART</sequence>
<reference evidence="3" key="2">
    <citation type="submission" date="2020-09" db="EMBL/GenBank/DDBJ databases">
        <authorList>
            <person name="Sun Q."/>
            <person name="Ohkuma M."/>
        </authorList>
    </citation>
    <scope>NUCLEOTIDE SEQUENCE</scope>
    <source>
        <strain evidence="3">JCM 13064</strain>
    </source>
</reference>
<comment type="caution">
    <text evidence="3">The sequence shown here is derived from an EMBL/GenBank/DDBJ whole genome shotgun (WGS) entry which is preliminary data.</text>
</comment>
<feature type="transmembrane region" description="Helical" evidence="1">
    <location>
        <begin position="161"/>
        <end position="182"/>
    </location>
</feature>
<accession>A0A917RKI5</accession>